<dbReference type="HOGENOM" id="CLU_2046420_0_0_0"/>
<proteinExistence type="predicted"/>
<evidence type="ECO:0000313" key="2">
    <source>
        <dbReference type="Proteomes" id="UP000000787"/>
    </source>
</evidence>
<accession>A9AXU3</accession>
<protein>
    <submittedName>
        <fullName evidence="1">Uncharacterized protein</fullName>
    </submittedName>
</protein>
<evidence type="ECO:0000313" key="1">
    <source>
        <dbReference type="EMBL" id="ABX04909.1"/>
    </source>
</evidence>
<dbReference type="AlphaFoldDB" id="A9AXU3"/>
<dbReference type="EMBL" id="CP000875">
    <property type="protein sequence ID" value="ABX04909.1"/>
    <property type="molecule type" value="Genomic_DNA"/>
</dbReference>
<gene>
    <name evidence="1" type="ordered locus">Haur_2269</name>
</gene>
<sequence>MSLATIERLLDAVLPDQQVLADTTAILESLVQDGSVAVLVTSYGGRVSPLTIPYPVPLTVIRKIFQRRFVGAATWTMSAMVALGTVELDHGSIRAQYHFLDLDYTAERTIVNVEWFDPAY</sequence>
<name>A9AXU3_HERA2</name>
<dbReference type="KEGG" id="hau:Haur_2269"/>
<dbReference type="InParanoid" id="A9AXU3"/>
<dbReference type="BioCyc" id="HAUR316274:GHYA-2297-MONOMER"/>
<dbReference type="Proteomes" id="UP000000787">
    <property type="component" value="Chromosome"/>
</dbReference>
<keyword evidence="2" id="KW-1185">Reference proteome</keyword>
<organism evidence="1 2">
    <name type="scientific">Herpetosiphon aurantiacus (strain ATCC 23779 / DSM 785 / 114-95)</name>
    <dbReference type="NCBI Taxonomy" id="316274"/>
    <lineage>
        <taxon>Bacteria</taxon>
        <taxon>Bacillati</taxon>
        <taxon>Chloroflexota</taxon>
        <taxon>Chloroflexia</taxon>
        <taxon>Herpetosiphonales</taxon>
        <taxon>Herpetosiphonaceae</taxon>
        <taxon>Herpetosiphon</taxon>
    </lineage>
</organism>
<reference evidence="1 2" key="1">
    <citation type="journal article" date="2011" name="Stand. Genomic Sci.">
        <title>Complete genome sequence of the filamentous gliding predatory bacterium Herpetosiphon aurantiacus type strain (114-95(T)).</title>
        <authorList>
            <person name="Kiss H."/>
            <person name="Nett M."/>
            <person name="Domin N."/>
            <person name="Martin K."/>
            <person name="Maresca J.A."/>
            <person name="Copeland A."/>
            <person name="Lapidus A."/>
            <person name="Lucas S."/>
            <person name="Berry K.W."/>
            <person name="Glavina Del Rio T."/>
            <person name="Dalin E."/>
            <person name="Tice H."/>
            <person name="Pitluck S."/>
            <person name="Richardson P."/>
            <person name="Bruce D."/>
            <person name="Goodwin L."/>
            <person name="Han C."/>
            <person name="Detter J.C."/>
            <person name="Schmutz J."/>
            <person name="Brettin T."/>
            <person name="Land M."/>
            <person name="Hauser L."/>
            <person name="Kyrpides N.C."/>
            <person name="Ivanova N."/>
            <person name="Goker M."/>
            <person name="Woyke T."/>
            <person name="Klenk H.P."/>
            <person name="Bryant D.A."/>
        </authorList>
    </citation>
    <scope>NUCLEOTIDE SEQUENCE [LARGE SCALE GENOMIC DNA]</scope>
    <source>
        <strain evidence="2">ATCC 23779 / DSM 785 / 114-95</strain>
    </source>
</reference>